<feature type="domain" description="SPOR" evidence="2">
    <location>
        <begin position="49"/>
        <end position="109"/>
    </location>
</feature>
<dbReference type="Proteomes" id="UP000037716">
    <property type="component" value="Unassembled WGS sequence"/>
</dbReference>
<dbReference type="STRING" id="1300348.I602_914"/>
<evidence type="ECO:0000256" key="1">
    <source>
        <dbReference type="SAM" id="SignalP"/>
    </source>
</evidence>
<feature type="chain" id="PRO_5005845661" evidence="1">
    <location>
        <begin position="24"/>
        <end position="122"/>
    </location>
</feature>
<gene>
    <name evidence="3" type="ORF">I602_914</name>
    <name evidence="4" type="ORF">SAMN05444353_0863</name>
</gene>
<comment type="caution">
    <text evidence="3">The sequence shown here is derived from an EMBL/GenBank/DDBJ whole genome shotgun (WGS) entry which is preliminary data.</text>
</comment>
<keyword evidence="6" id="KW-1185">Reference proteome</keyword>
<dbReference type="EMBL" id="FNUE01000001">
    <property type="protein sequence ID" value="SEE13132.1"/>
    <property type="molecule type" value="Genomic_DNA"/>
</dbReference>
<sequence>MKNSTILLLFIAFCLLGITRINAQNSTNTSNSVRKLIAKKRAFNKKYGYGYRIQLYYGNETKARSTQSKFKVLFPGVYTKLDYNQPYWKVLVGNYKTKLEADKAMMSFSEKFSGLIAIPLGK</sequence>
<evidence type="ECO:0000313" key="6">
    <source>
        <dbReference type="Proteomes" id="UP000183071"/>
    </source>
</evidence>
<dbReference type="EMBL" id="LGBR01000001">
    <property type="protein sequence ID" value="KOY51354.1"/>
    <property type="molecule type" value="Genomic_DNA"/>
</dbReference>
<evidence type="ECO:0000313" key="5">
    <source>
        <dbReference type="Proteomes" id="UP000037716"/>
    </source>
</evidence>
<evidence type="ECO:0000313" key="4">
    <source>
        <dbReference type="EMBL" id="SEE13132.1"/>
    </source>
</evidence>
<accession>A0A0N0CF44</accession>
<dbReference type="RefSeq" id="WP_053973544.1">
    <property type="nucleotide sequence ID" value="NZ_FNUE01000001.1"/>
</dbReference>
<proteinExistence type="predicted"/>
<feature type="signal peptide" evidence="1">
    <location>
        <begin position="1"/>
        <end position="23"/>
    </location>
</feature>
<name>A0A0N0CF44_9FLAO</name>
<dbReference type="Proteomes" id="UP000183071">
    <property type="component" value="Unassembled WGS sequence"/>
</dbReference>
<protein>
    <submittedName>
        <fullName evidence="3">Sporulation domain-containing protein</fullName>
    </submittedName>
    <submittedName>
        <fullName evidence="4">Sporulation related domain-containing protein</fullName>
    </submittedName>
</protein>
<organism evidence="3 5">
    <name type="scientific">Polaribacter dokdonensis DSW-5</name>
    <dbReference type="NCBI Taxonomy" id="1300348"/>
    <lineage>
        <taxon>Bacteria</taxon>
        <taxon>Pseudomonadati</taxon>
        <taxon>Bacteroidota</taxon>
        <taxon>Flavobacteriia</taxon>
        <taxon>Flavobacteriales</taxon>
        <taxon>Flavobacteriaceae</taxon>
    </lineage>
</organism>
<dbReference type="OrthoDB" id="2473397at2"/>
<reference evidence="3 5" key="1">
    <citation type="submission" date="2015-07" db="EMBL/GenBank/DDBJ databases">
        <title>Genome of Polaribacter dokdonenesis DSW-5, isolated from seawater off Dokdo in Korea.</title>
        <authorList>
            <person name="Yoon K."/>
            <person name="Song J.Y."/>
            <person name="Kim J.F."/>
        </authorList>
    </citation>
    <scope>NUCLEOTIDE SEQUENCE [LARGE SCALE GENOMIC DNA]</scope>
    <source>
        <strain evidence="3 5">DSW-5</strain>
    </source>
</reference>
<evidence type="ECO:0000259" key="2">
    <source>
        <dbReference type="Pfam" id="PF05036"/>
    </source>
</evidence>
<dbReference type="PATRIC" id="fig|1300348.6.peg.914"/>
<evidence type="ECO:0000313" key="3">
    <source>
        <dbReference type="EMBL" id="KOY51354.1"/>
    </source>
</evidence>
<dbReference type="AlphaFoldDB" id="A0A0N0CF44"/>
<dbReference type="Pfam" id="PF05036">
    <property type="entry name" value="SPOR"/>
    <property type="match status" value="1"/>
</dbReference>
<keyword evidence="1" id="KW-0732">Signal</keyword>
<reference evidence="4 6" key="2">
    <citation type="submission" date="2016-10" db="EMBL/GenBank/DDBJ databases">
        <authorList>
            <person name="Varghese N."/>
            <person name="Submissions S."/>
        </authorList>
    </citation>
    <scope>NUCLEOTIDE SEQUENCE [LARGE SCALE GENOMIC DNA]</scope>
    <source>
        <strain evidence="4 6">DSW-5</strain>
    </source>
</reference>
<dbReference type="GO" id="GO:0042834">
    <property type="term" value="F:peptidoglycan binding"/>
    <property type="evidence" value="ECO:0007669"/>
    <property type="project" value="InterPro"/>
</dbReference>
<dbReference type="InterPro" id="IPR007730">
    <property type="entry name" value="SPOR-like_dom"/>
</dbReference>